<proteinExistence type="inferred from homology"/>
<gene>
    <name evidence="3" type="ORF">COEREDRAFT_86263</name>
</gene>
<name>A0A2G5BE28_COERN</name>
<keyword evidence="1" id="KW-0496">Mitochondrion</keyword>
<feature type="compositionally biased region" description="Polar residues" evidence="2">
    <location>
        <begin position="293"/>
        <end position="304"/>
    </location>
</feature>
<feature type="region of interest" description="Disordered" evidence="2">
    <location>
        <begin position="293"/>
        <end position="317"/>
    </location>
</feature>
<dbReference type="SUPFAM" id="SSF51219">
    <property type="entry name" value="TRAP-like"/>
    <property type="match status" value="1"/>
</dbReference>
<dbReference type="GO" id="GO:0005739">
    <property type="term" value="C:mitochondrion"/>
    <property type="evidence" value="ECO:0007669"/>
    <property type="project" value="UniProtKB-SubCell"/>
</dbReference>
<organism evidence="3 4">
    <name type="scientific">Coemansia reversa (strain ATCC 12441 / NRRL 1564)</name>
    <dbReference type="NCBI Taxonomy" id="763665"/>
    <lineage>
        <taxon>Eukaryota</taxon>
        <taxon>Fungi</taxon>
        <taxon>Fungi incertae sedis</taxon>
        <taxon>Zoopagomycota</taxon>
        <taxon>Kickxellomycotina</taxon>
        <taxon>Kickxellomycetes</taxon>
        <taxon>Kickxellales</taxon>
        <taxon>Kickxellaceae</taxon>
        <taxon>Coemansia</taxon>
    </lineage>
</organism>
<dbReference type="STRING" id="763665.A0A2G5BE28"/>
<comment type="subcellular location">
    <subcellularLocation>
        <location evidence="1">Mitochondrion</location>
    </subcellularLocation>
</comment>
<accession>A0A2G5BE28</accession>
<dbReference type="InterPro" id="IPR002838">
    <property type="entry name" value="AIM24"/>
</dbReference>
<evidence type="ECO:0000256" key="2">
    <source>
        <dbReference type="SAM" id="MobiDB-lite"/>
    </source>
</evidence>
<evidence type="ECO:0000313" key="3">
    <source>
        <dbReference type="EMBL" id="PIA17263.1"/>
    </source>
</evidence>
<evidence type="ECO:0000256" key="1">
    <source>
        <dbReference type="RuleBase" id="RU363045"/>
    </source>
</evidence>
<feature type="compositionally biased region" description="Polar residues" evidence="2">
    <location>
        <begin position="27"/>
        <end position="47"/>
    </location>
</feature>
<comment type="similarity">
    <text evidence="1">Belongs to the AIM24 family.</text>
</comment>
<feature type="region of interest" description="Disordered" evidence="2">
    <location>
        <begin position="27"/>
        <end position="66"/>
    </location>
</feature>
<sequence>MFATAAQRAASRRTGVLLQMITQRQQTRRLSVYPNPQTQANDNSVNPEKSHISKASRGLSSVFQGTQRPVPVDPRFEVISSGHGSLVVAKMPPYSQLYAQVGQTLGVSVGAQSRAKFRGAAIVAALRPLLGRKSFVQEITTEERAAEVMLAPRLPGDVAVVGMSGSVDYYMRRGSVLAQSRFLTLSTWAGIGAGFNALAFDRVAGRGSAVINAVGGLHRLVLAEGEEYLVDPRFVVAWSSGLQIEPLSGRPRPWSSDAKAEPKEGSATSKASAHADGISSSVARAVPLVSKNPTISNTVSSPARSPTEPVQAAKASSLSGKGRIHGLGSKILYSGLYPLWRTIKTGTNNIIYASANVVRISAWTVGKTTRTLAGVPDLYRVVGPGEIYVTTRLTPKPWTRVTQTISAKSSAE</sequence>
<dbReference type="InterPro" id="IPR036983">
    <property type="entry name" value="AIM24_sf"/>
</dbReference>
<dbReference type="Proteomes" id="UP000242474">
    <property type="component" value="Unassembled WGS sequence"/>
</dbReference>
<dbReference type="OrthoDB" id="1705416at2759"/>
<protein>
    <recommendedName>
        <fullName evidence="1">Altered inheritance of mitochondria protein 24, mitochondrial</fullName>
    </recommendedName>
</protein>
<dbReference type="AlphaFoldDB" id="A0A2G5BE28"/>
<dbReference type="InterPro" id="IPR016031">
    <property type="entry name" value="Trp_RNA-bd_attenuator-like_dom"/>
</dbReference>
<feature type="region of interest" description="Disordered" evidence="2">
    <location>
        <begin position="249"/>
        <end position="278"/>
    </location>
</feature>
<reference evidence="3 4" key="1">
    <citation type="journal article" date="2015" name="Genome Biol. Evol.">
        <title>Phylogenomic analyses indicate that early fungi evolved digesting cell walls of algal ancestors of land plants.</title>
        <authorList>
            <person name="Chang Y."/>
            <person name="Wang S."/>
            <person name="Sekimoto S."/>
            <person name="Aerts A.L."/>
            <person name="Choi C."/>
            <person name="Clum A."/>
            <person name="LaButti K.M."/>
            <person name="Lindquist E.A."/>
            <person name="Yee Ngan C."/>
            <person name="Ohm R.A."/>
            <person name="Salamov A.A."/>
            <person name="Grigoriev I.V."/>
            <person name="Spatafora J.W."/>
            <person name="Berbee M.L."/>
        </authorList>
    </citation>
    <scope>NUCLEOTIDE SEQUENCE [LARGE SCALE GENOMIC DNA]</scope>
    <source>
        <strain evidence="3 4">NRRL 1564</strain>
    </source>
</reference>
<keyword evidence="4" id="KW-1185">Reference proteome</keyword>
<dbReference type="EMBL" id="KZ303495">
    <property type="protein sequence ID" value="PIA17263.1"/>
    <property type="molecule type" value="Genomic_DNA"/>
</dbReference>
<evidence type="ECO:0000313" key="4">
    <source>
        <dbReference type="Proteomes" id="UP000242474"/>
    </source>
</evidence>
<dbReference type="Pfam" id="PF01987">
    <property type="entry name" value="AIM24"/>
    <property type="match status" value="1"/>
</dbReference>
<dbReference type="Gene3D" id="3.60.160.10">
    <property type="entry name" value="Mitochondrial biogenesis AIM24"/>
    <property type="match status" value="1"/>
</dbReference>